<organism evidence="3 4">
    <name type="scientific">Tilletia horrida</name>
    <dbReference type="NCBI Taxonomy" id="155126"/>
    <lineage>
        <taxon>Eukaryota</taxon>
        <taxon>Fungi</taxon>
        <taxon>Dikarya</taxon>
        <taxon>Basidiomycota</taxon>
        <taxon>Ustilaginomycotina</taxon>
        <taxon>Exobasidiomycetes</taxon>
        <taxon>Tilletiales</taxon>
        <taxon>Tilletiaceae</taxon>
        <taxon>Tilletia</taxon>
    </lineage>
</organism>
<dbReference type="Proteomes" id="UP001176521">
    <property type="component" value="Unassembled WGS sequence"/>
</dbReference>
<feature type="compositionally biased region" description="Polar residues" evidence="1">
    <location>
        <begin position="1"/>
        <end position="10"/>
    </location>
</feature>
<feature type="compositionally biased region" description="Basic and acidic residues" evidence="1">
    <location>
        <begin position="243"/>
        <end position="257"/>
    </location>
</feature>
<feature type="compositionally biased region" description="Basic and acidic residues" evidence="1">
    <location>
        <begin position="85"/>
        <end position="95"/>
    </location>
</feature>
<dbReference type="InterPro" id="IPR036779">
    <property type="entry name" value="LysM_dom_sf"/>
</dbReference>
<feature type="compositionally biased region" description="Polar residues" evidence="1">
    <location>
        <begin position="641"/>
        <end position="650"/>
    </location>
</feature>
<dbReference type="SUPFAM" id="SSF54106">
    <property type="entry name" value="LysM domain"/>
    <property type="match status" value="1"/>
</dbReference>
<feature type="compositionally biased region" description="Basic and acidic residues" evidence="1">
    <location>
        <begin position="546"/>
        <end position="568"/>
    </location>
</feature>
<dbReference type="SMART" id="SM00257">
    <property type="entry name" value="LysM"/>
    <property type="match status" value="1"/>
</dbReference>
<gene>
    <name evidence="3" type="ORF">OC842_001380</name>
</gene>
<dbReference type="Gene3D" id="3.10.350.10">
    <property type="entry name" value="LysM domain"/>
    <property type="match status" value="1"/>
</dbReference>
<feature type="compositionally biased region" description="Polar residues" evidence="1">
    <location>
        <begin position="454"/>
        <end position="468"/>
    </location>
</feature>
<dbReference type="AlphaFoldDB" id="A0AAN6GF52"/>
<comment type="caution">
    <text evidence="3">The sequence shown here is derived from an EMBL/GenBank/DDBJ whole genome shotgun (WGS) entry which is preliminary data.</text>
</comment>
<sequence>MEDSSDSSLNPWGLSFGLRRSPSGSNGGGSATGAGSTAATMMKEGGAGGGSSTGTLSRAAAKKHPLASSPNSQRPGSPALSDAGKSQDGKEHELTPETSVVVHPVAPTDTFSSIALRYGTDVNAILRANRLWQGDAPQMRAEIFIPLLNCKRTPPDTILRSKAAIASSGGPSGSRSPAGAASASSSSVLSSREGPGAESLPSATASTATAGGVIVPLAPGFTKPTVHAHRTASSAGGSGSGSRPDRSSREGDRDWKPNKWTLGSSSTSSATGSRSSASVTGSASETTSNTASSSSHHHSDNRREQQLDEVLSGSKRGGEEVERASTGWNDAPAPNARIARAYQGGTRRAGHHRLLQDLAAGLPPNTGAAANWQRPINDSLPVPPNSLAAQSGRVGALGPPPRSGSDSGGGGGLRIQGLNQGSSRPPAGLGKILSDAFRGRLSVEDAFEAAIQSVSASVTTPPSESTPAWASYRGPDGRGALNGPAGLRAASPQPGFGTGPDGVRPRLGRAGTSGEYETVSPFGSMRGSSHANNGLPPGGQPSPPGHELERLSFEESSIRAEKWEREQARLGLQGKGAGAGAVSDRLHPSAAAASSTGLGRGNSSGGGQSGSAAGGAGGGRTSQAGLRSRGSVRNFDWAENGSESSGRTAR</sequence>
<name>A0AAN6GF52_9BASI</name>
<reference evidence="3" key="1">
    <citation type="journal article" date="2023" name="PhytoFront">
        <title>Draft Genome Resources of Seven Strains of Tilletia horrida, Causal Agent of Kernel Smut of Rice.</title>
        <authorList>
            <person name="Khanal S."/>
            <person name="Antony Babu S."/>
            <person name="Zhou X.G."/>
        </authorList>
    </citation>
    <scope>NUCLEOTIDE SEQUENCE</scope>
    <source>
        <strain evidence="3">TX3</strain>
    </source>
</reference>
<dbReference type="CDD" id="cd00118">
    <property type="entry name" value="LysM"/>
    <property type="match status" value="1"/>
</dbReference>
<dbReference type="PROSITE" id="PS51782">
    <property type="entry name" value="LYSM"/>
    <property type="match status" value="1"/>
</dbReference>
<evidence type="ECO:0000259" key="2">
    <source>
        <dbReference type="PROSITE" id="PS51782"/>
    </source>
</evidence>
<feature type="region of interest" description="Disordered" evidence="1">
    <location>
        <begin position="1"/>
        <end position="102"/>
    </location>
</feature>
<evidence type="ECO:0000256" key="1">
    <source>
        <dbReference type="SAM" id="MobiDB-lite"/>
    </source>
</evidence>
<feature type="compositionally biased region" description="Gly residues" evidence="1">
    <location>
        <begin position="598"/>
        <end position="620"/>
    </location>
</feature>
<feature type="region of interest" description="Disordered" evidence="1">
    <location>
        <begin position="454"/>
        <end position="650"/>
    </location>
</feature>
<feature type="region of interest" description="Disordered" evidence="1">
    <location>
        <begin position="165"/>
        <end position="431"/>
    </location>
</feature>
<keyword evidence="4" id="KW-1185">Reference proteome</keyword>
<accession>A0AAN6GF52</accession>
<feature type="compositionally biased region" description="Low complexity" evidence="1">
    <location>
        <begin position="33"/>
        <end position="44"/>
    </location>
</feature>
<feature type="compositionally biased region" description="Basic and acidic residues" evidence="1">
    <location>
        <begin position="297"/>
        <end position="306"/>
    </location>
</feature>
<proteinExistence type="predicted"/>
<protein>
    <recommendedName>
        <fullName evidence="2">LysM domain-containing protein</fullName>
    </recommendedName>
</protein>
<feature type="compositionally biased region" description="Low complexity" evidence="1">
    <location>
        <begin position="165"/>
        <end position="210"/>
    </location>
</feature>
<evidence type="ECO:0000313" key="3">
    <source>
        <dbReference type="EMBL" id="KAK0538131.1"/>
    </source>
</evidence>
<feature type="compositionally biased region" description="Low complexity" evidence="1">
    <location>
        <begin position="263"/>
        <end position="294"/>
    </location>
</feature>
<feature type="domain" description="LysM" evidence="2">
    <location>
        <begin position="101"/>
        <end position="145"/>
    </location>
</feature>
<dbReference type="Pfam" id="PF01476">
    <property type="entry name" value="LysM"/>
    <property type="match status" value="1"/>
</dbReference>
<dbReference type="InterPro" id="IPR018392">
    <property type="entry name" value="LysM"/>
</dbReference>
<evidence type="ECO:0000313" key="4">
    <source>
        <dbReference type="Proteomes" id="UP001176521"/>
    </source>
</evidence>
<dbReference type="EMBL" id="JAPDMQ010000049">
    <property type="protein sequence ID" value="KAK0538131.1"/>
    <property type="molecule type" value="Genomic_DNA"/>
</dbReference>